<reference evidence="3" key="2">
    <citation type="submission" date="2009-09" db="EMBL/GenBank/DDBJ databases">
        <title>Complete sequence of chromosome of Candidatus Accumulibacter phosphatis clade IIA str. UW-1.</title>
        <authorList>
            <consortium name="US DOE Joint Genome Institute"/>
            <person name="Martin H.G."/>
            <person name="Ivanova N."/>
            <person name="Kunin V."/>
            <person name="Warnecke F."/>
            <person name="Barry K."/>
            <person name="He S."/>
            <person name="Salamov A."/>
            <person name="Szeto E."/>
            <person name="Dalin E."/>
            <person name="Pangilinan J.L."/>
            <person name="Lapidus A."/>
            <person name="Lowry S."/>
            <person name="Kyrpides N.C."/>
            <person name="McMahon K.D."/>
            <person name="Hugenholtz P."/>
        </authorList>
    </citation>
    <scope>NUCLEOTIDE SEQUENCE [LARGE SCALE GENOMIC DNA]</scope>
    <source>
        <strain evidence="3">UW-1</strain>
    </source>
</reference>
<name>C7RPJ3_ACCRE</name>
<dbReference type="HOGENOM" id="CLU_023205_2_1_4"/>
<evidence type="ECO:0000259" key="2">
    <source>
        <dbReference type="Pfam" id="PF00248"/>
    </source>
</evidence>
<keyword evidence="1" id="KW-0560">Oxidoreductase</keyword>
<evidence type="ECO:0000313" key="3">
    <source>
        <dbReference type="EMBL" id="ACV34236.1"/>
    </source>
</evidence>
<accession>C7RPJ3</accession>
<dbReference type="SUPFAM" id="SSF51430">
    <property type="entry name" value="NAD(P)-linked oxidoreductase"/>
    <property type="match status" value="1"/>
</dbReference>
<gene>
    <name evidence="3" type="ordered locus">CAP2UW1_0899</name>
</gene>
<organism evidence="3">
    <name type="scientific">Accumulibacter regalis</name>
    <dbReference type="NCBI Taxonomy" id="522306"/>
    <lineage>
        <taxon>Bacteria</taxon>
        <taxon>Pseudomonadati</taxon>
        <taxon>Pseudomonadota</taxon>
        <taxon>Betaproteobacteria</taxon>
        <taxon>Candidatus Accumulibacter</taxon>
    </lineage>
</organism>
<dbReference type="GO" id="GO:0016491">
    <property type="term" value="F:oxidoreductase activity"/>
    <property type="evidence" value="ECO:0007669"/>
    <property type="project" value="UniProtKB-KW"/>
</dbReference>
<dbReference type="GO" id="GO:0005737">
    <property type="term" value="C:cytoplasm"/>
    <property type="evidence" value="ECO:0007669"/>
    <property type="project" value="TreeGrafter"/>
</dbReference>
<dbReference type="CDD" id="cd19076">
    <property type="entry name" value="AKR_AKR13A_13D"/>
    <property type="match status" value="1"/>
</dbReference>
<reference evidence="3" key="1">
    <citation type="submission" date="2009-08" db="EMBL/GenBank/DDBJ databases">
        <authorList>
            <consortium name="US DOE Joint Genome Institute"/>
            <person name="Lucas S."/>
            <person name="Copeland A."/>
            <person name="Lapidus A."/>
            <person name="Glavina del Rio T."/>
            <person name="Dalin E."/>
            <person name="Tice H."/>
            <person name="Bruce D."/>
            <person name="Barry K."/>
            <person name="Pitluck S."/>
            <person name="Lowry S."/>
            <person name="Larimer F."/>
            <person name="Land M."/>
            <person name="Hauser L."/>
            <person name="Kyrpides N."/>
            <person name="Ivanova N."/>
            <person name="McMahon K.D."/>
            <person name="Hugenholtz P."/>
        </authorList>
    </citation>
    <scope>NUCLEOTIDE SEQUENCE</scope>
    <source>
        <strain evidence="3">UW-1</strain>
    </source>
</reference>
<dbReference type="InterPro" id="IPR023210">
    <property type="entry name" value="NADP_OxRdtase_dom"/>
</dbReference>
<dbReference type="PANTHER" id="PTHR43625">
    <property type="entry name" value="AFLATOXIN B1 ALDEHYDE REDUCTASE"/>
    <property type="match status" value="1"/>
</dbReference>
<proteinExistence type="predicted"/>
<dbReference type="eggNOG" id="COG0667">
    <property type="taxonomic scope" value="Bacteria"/>
</dbReference>
<evidence type="ECO:0000256" key="1">
    <source>
        <dbReference type="ARBA" id="ARBA00023002"/>
    </source>
</evidence>
<dbReference type="Gene3D" id="3.20.20.100">
    <property type="entry name" value="NADP-dependent oxidoreductase domain"/>
    <property type="match status" value="1"/>
</dbReference>
<dbReference type="PANTHER" id="PTHR43625:SF40">
    <property type="entry name" value="ALDO-KETO REDUCTASE YAKC [NADP(+)]"/>
    <property type="match status" value="1"/>
</dbReference>
<dbReference type="EMBL" id="CP001715">
    <property type="protein sequence ID" value="ACV34236.1"/>
    <property type="molecule type" value="Genomic_DNA"/>
</dbReference>
<dbReference type="InterPro" id="IPR036812">
    <property type="entry name" value="NAD(P)_OxRdtase_dom_sf"/>
</dbReference>
<sequence length="341" mass="37393">MLSWDFASLEIQMETRQLGRDGPHVSALGLGCMGMSDFYAGRDDAESLATLQHALDLGINFLDTSDIYGPHTNEELLARVIRGRRSEVFIATKFGILRDPRDASVRGFDSRPEYVRRAIEGSLRRLGVDTIDLYYQHRVDPNVPIEDTVGALADLVRAGKVRYIGLSEASAATLERAHRVHPVTALQSEYSLWSRDPEAGVLAACRRLGVGFVPYSPLGRGFLTGAITRPEDFAADDYRRSSPRFQGENFARNLALVAKVKAFADDIGCTPGQLALAWVLAQGDDIVPIPGTKRRKYLDENVGALAVRLSPAQLAALDLEFPFNAAAGERYPANMMAALSR</sequence>
<dbReference type="STRING" id="522306.CAP2UW1_0899"/>
<dbReference type="Pfam" id="PF00248">
    <property type="entry name" value="Aldo_ket_red"/>
    <property type="match status" value="1"/>
</dbReference>
<dbReference type="InterPro" id="IPR050791">
    <property type="entry name" value="Aldo-Keto_reductase"/>
</dbReference>
<dbReference type="AlphaFoldDB" id="C7RPJ3"/>
<feature type="domain" description="NADP-dependent oxidoreductase" evidence="2">
    <location>
        <begin position="28"/>
        <end position="318"/>
    </location>
</feature>
<dbReference type="KEGG" id="app:CAP2UW1_0899"/>
<protein>
    <submittedName>
        <fullName evidence="3">Aldo/keto reductase</fullName>
    </submittedName>
</protein>